<dbReference type="Proteomes" id="UP001454036">
    <property type="component" value="Unassembled WGS sequence"/>
</dbReference>
<name>A0AAV3QFU5_LITER</name>
<organism evidence="1 2">
    <name type="scientific">Lithospermum erythrorhizon</name>
    <name type="common">Purple gromwell</name>
    <name type="synonym">Lithospermum officinale var. erythrorhizon</name>
    <dbReference type="NCBI Taxonomy" id="34254"/>
    <lineage>
        <taxon>Eukaryota</taxon>
        <taxon>Viridiplantae</taxon>
        <taxon>Streptophyta</taxon>
        <taxon>Embryophyta</taxon>
        <taxon>Tracheophyta</taxon>
        <taxon>Spermatophyta</taxon>
        <taxon>Magnoliopsida</taxon>
        <taxon>eudicotyledons</taxon>
        <taxon>Gunneridae</taxon>
        <taxon>Pentapetalae</taxon>
        <taxon>asterids</taxon>
        <taxon>lamiids</taxon>
        <taxon>Boraginales</taxon>
        <taxon>Boraginaceae</taxon>
        <taxon>Boraginoideae</taxon>
        <taxon>Lithospermeae</taxon>
        <taxon>Lithospermum</taxon>
    </lineage>
</organism>
<protein>
    <submittedName>
        <fullName evidence="1">Uncharacterized protein</fullName>
    </submittedName>
</protein>
<gene>
    <name evidence="1" type="ORF">LIER_18248</name>
</gene>
<proteinExistence type="predicted"/>
<keyword evidence="2" id="KW-1185">Reference proteome</keyword>
<sequence length="66" mass="7448">MRGSYIYSKLLAIGNVNGDILTHHDEIAQEAVRFFEGLFGDSSPCMNEEDRVFVSQTILKRLDTQA</sequence>
<evidence type="ECO:0000313" key="2">
    <source>
        <dbReference type="Proteomes" id="UP001454036"/>
    </source>
</evidence>
<reference evidence="1 2" key="1">
    <citation type="submission" date="2024-01" db="EMBL/GenBank/DDBJ databases">
        <title>The complete chloroplast genome sequence of Lithospermum erythrorhizon: insights into the phylogenetic relationship among Boraginaceae species and the maternal lineages of purple gromwells.</title>
        <authorList>
            <person name="Okada T."/>
            <person name="Watanabe K."/>
        </authorList>
    </citation>
    <scope>NUCLEOTIDE SEQUENCE [LARGE SCALE GENOMIC DNA]</scope>
</reference>
<evidence type="ECO:0000313" key="1">
    <source>
        <dbReference type="EMBL" id="GAA0162071.1"/>
    </source>
</evidence>
<comment type="caution">
    <text evidence="1">The sequence shown here is derived from an EMBL/GenBank/DDBJ whole genome shotgun (WGS) entry which is preliminary data.</text>
</comment>
<dbReference type="AlphaFoldDB" id="A0AAV3QFU5"/>
<accession>A0AAV3QFU5</accession>
<dbReference type="EMBL" id="BAABME010004354">
    <property type="protein sequence ID" value="GAA0162071.1"/>
    <property type="molecule type" value="Genomic_DNA"/>
</dbReference>